<accession>A0A150MCA6</accession>
<dbReference type="PATRIC" id="fig|153151.4.peg.2353"/>
<comment type="caution">
    <text evidence="1">The sequence shown here is derived from an EMBL/GenBank/DDBJ whole genome shotgun (WGS) entry which is preliminary data.</text>
</comment>
<reference evidence="1 2" key="1">
    <citation type="submission" date="2016-01" db="EMBL/GenBank/DDBJ databases">
        <title>Draft Genome Sequences of Seven Thermophilic Sporeformers Isolated from Foods.</title>
        <authorList>
            <person name="Berendsen E.M."/>
            <person name="Wells-Bennik M.H."/>
            <person name="Krawcyk A.O."/>
            <person name="De Jong A."/>
            <person name="Holsappel S."/>
            <person name="Eijlander R.T."/>
            <person name="Kuipers O.P."/>
        </authorList>
    </citation>
    <scope>NUCLEOTIDE SEQUENCE [LARGE SCALE GENOMIC DNA]</scope>
    <source>
        <strain evidence="1 2">B4110</strain>
    </source>
</reference>
<gene>
    <name evidence="1" type="ORF">B4110_0206</name>
</gene>
<dbReference type="RefSeq" id="WP_268796325.1">
    <property type="nucleotide sequence ID" value="NZ_LQYW01000187.1"/>
</dbReference>
<sequence length="43" mass="5314">MPQFIVKKWWHAFLHNQTAIILRFFFIMKKDIVIATLPYHLKE</sequence>
<evidence type="ECO:0000313" key="1">
    <source>
        <dbReference type="EMBL" id="KYD21879.1"/>
    </source>
</evidence>
<proteinExistence type="predicted"/>
<dbReference type="AlphaFoldDB" id="A0A150MCA6"/>
<evidence type="ECO:0000313" key="2">
    <source>
        <dbReference type="Proteomes" id="UP000075324"/>
    </source>
</evidence>
<dbReference type="EMBL" id="LQYW01000187">
    <property type="protein sequence ID" value="KYD21879.1"/>
    <property type="molecule type" value="Genomic_DNA"/>
</dbReference>
<protein>
    <submittedName>
        <fullName evidence="1">Uncharacterized protein</fullName>
    </submittedName>
</protein>
<organism evidence="1 2">
    <name type="scientific">Parageobacillus toebii</name>
    <dbReference type="NCBI Taxonomy" id="153151"/>
    <lineage>
        <taxon>Bacteria</taxon>
        <taxon>Bacillati</taxon>
        <taxon>Bacillota</taxon>
        <taxon>Bacilli</taxon>
        <taxon>Bacillales</taxon>
        <taxon>Anoxybacillaceae</taxon>
        <taxon>Parageobacillus</taxon>
    </lineage>
</organism>
<dbReference type="Proteomes" id="UP000075324">
    <property type="component" value="Unassembled WGS sequence"/>
</dbReference>
<name>A0A150MCA6_9BACL</name>